<gene>
    <name evidence="1" type="ORF">Vadar_005863</name>
</gene>
<keyword evidence="2" id="KW-1185">Reference proteome</keyword>
<dbReference type="Proteomes" id="UP000828048">
    <property type="component" value="Chromosome 8"/>
</dbReference>
<comment type="caution">
    <text evidence="1">The sequence shown here is derived from an EMBL/GenBank/DDBJ whole genome shotgun (WGS) entry which is preliminary data.</text>
</comment>
<proteinExistence type="predicted"/>
<sequence>MLLNMWLKVCRGIGIAVLFAILIAGDRASADMSISSCLNQLVPCLNYLDSGTNGDPPNSCCGPLKWVIKSSPECLCSMITTKGANAAEKAGINITRAQELPGRCGKDVNPISCITGAGSPSSKNSISNSASFPFRFQSISMAATTLSLIFQAVYMGV</sequence>
<name>A0ACB7YDB8_9ERIC</name>
<reference evidence="1 2" key="1">
    <citation type="journal article" date="2021" name="Hortic Res">
        <title>High-quality reference genome and annotation aids understanding of berry development for evergreen blueberry (Vaccinium darrowii).</title>
        <authorList>
            <person name="Yu J."/>
            <person name="Hulse-Kemp A.M."/>
            <person name="Babiker E."/>
            <person name="Staton M."/>
        </authorList>
    </citation>
    <scope>NUCLEOTIDE SEQUENCE [LARGE SCALE GENOMIC DNA]</scope>
    <source>
        <strain evidence="2">cv. NJ 8807/NJ 8810</strain>
        <tissue evidence="1">Young leaf</tissue>
    </source>
</reference>
<organism evidence="1 2">
    <name type="scientific">Vaccinium darrowii</name>
    <dbReference type="NCBI Taxonomy" id="229202"/>
    <lineage>
        <taxon>Eukaryota</taxon>
        <taxon>Viridiplantae</taxon>
        <taxon>Streptophyta</taxon>
        <taxon>Embryophyta</taxon>
        <taxon>Tracheophyta</taxon>
        <taxon>Spermatophyta</taxon>
        <taxon>Magnoliopsida</taxon>
        <taxon>eudicotyledons</taxon>
        <taxon>Gunneridae</taxon>
        <taxon>Pentapetalae</taxon>
        <taxon>asterids</taxon>
        <taxon>Ericales</taxon>
        <taxon>Ericaceae</taxon>
        <taxon>Vaccinioideae</taxon>
        <taxon>Vaccinieae</taxon>
        <taxon>Vaccinium</taxon>
    </lineage>
</organism>
<evidence type="ECO:0000313" key="1">
    <source>
        <dbReference type="EMBL" id="KAH7851004.1"/>
    </source>
</evidence>
<protein>
    <submittedName>
        <fullName evidence="1">Uncharacterized protein</fullName>
    </submittedName>
</protein>
<accession>A0ACB7YDB8</accession>
<dbReference type="EMBL" id="CM037158">
    <property type="protein sequence ID" value="KAH7851004.1"/>
    <property type="molecule type" value="Genomic_DNA"/>
</dbReference>
<evidence type="ECO:0000313" key="2">
    <source>
        <dbReference type="Proteomes" id="UP000828048"/>
    </source>
</evidence>